<comment type="caution">
    <text evidence="3">The sequence shown here is derived from an EMBL/GenBank/DDBJ whole genome shotgun (WGS) entry which is preliminary data.</text>
</comment>
<dbReference type="OrthoDB" id="447173at2759"/>
<proteinExistence type="predicted"/>
<evidence type="ECO:0000259" key="2">
    <source>
        <dbReference type="Pfam" id="PF12777"/>
    </source>
</evidence>
<dbReference type="GO" id="GO:0051959">
    <property type="term" value="F:dynein light intermediate chain binding"/>
    <property type="evidence" value="ECO:0007669"/>
    <property type="project" value="InterPro"/>
</dbReference>
<reference evidence="3 4" key="1">
    <citation type="journal article" date="2017" name="PLoS Biol.">
        <title>The sea cucumber genome provides insights into morphological evolution and visceral regeneration.</title>
        <authorList>
            <person name="Zhang X."/>
            <person name="Sun L."/>
            <person name="Yuan J."/>
            <person name="Sun Y."/>
            <person name="Gao Y."/>
            <person name="Zhang L."/>
            <person name="Li S."/>
            <person name="Dai H."/>
            <person name="Hamel J.F."/>
            <person name="Liu C."/>
            <person name="Yu Y."/>
            <person name="Liu S."/>
            <person name="Lin W."/>
            <person name="Guo K."/>
            <person name="Jin S."/>
            <person name="Xu P."/>
            <person name="Storey K.B."/>
            <person name="Huan P."/>
            <person name="Zhang T."/>
            <person name="Zhou Y."/>
            <person name="Zhang J."/>
            <person name="Lin C."/>
            <person name="Li X."/>
            <person name="Xing L."/>
            <person name="Huo D."/>
            <person name="Sun M."/>
            <person name="Wang L."/>
            <person name="Mercier A."/>
            <person name="Li F."/>
            <person name="Yang H."/>
            <person name="Xiang J."/>
        </authorList>
    </citation>
    <scope>NUCLEOTIDE SEQUENCE [LARGE SCALE GENOMIC DNA]</scope>
    <source>
        <strain evidence="3">Shaxun</strain>
        <tissue evidence="3">Muscle</tissue>
    </source>
</reference>
<keyword evidence="1" id="KW-0175">Coiled coil</keyword>
<dbReference type="Gene3D" id="1.20.920.20">
    <property type="match status" value="1"/>
</dbReference>
<evidence type="ECO:0000313" key="3">
    <source>
        <dbReference type="EMBL" id="PIK39299.1"/>
    </source>
</evidence>
<dbReference type="PANTHER" id="PTHR45703:SF8">
    <property type="entry name" value="DYNEINS HEAVY CHAIN"/>
    <property type="match status" value="1"/>
</dbReference>
<evidence type="ECO:0000313" key="4">
    <source>
        <dbReference type="Proteomes" id="UP000230750"/>
    </source>
</evidence>
<name>A0A2G8JUC1_STIJA</name>
<dbReference type="GO" id="GO:0045505">
    <property type="term" value="F:dynein intermediate chain binding"/>
    <property type="evidence" value="ECO:0007669"/>
    <property type="project" value="InterPro"/>
</dbReference>
<dbReference type="InterPro" id="IPR026983">
    <property type="entry name" value="DHC"/>
</dbReference>
<gene>
    <name evidence="3" type="ORF">BSL78_23852</name>
</gene>
<dbReference type="InterPro" id="IPR024743">
    <property type="entry name" value="Dynein_HC_stalk"/>
</dbReference>
<sequence>MGNMERLENGLTKLQSTAQQVKIILGGGKVDDLKAKLASQEEELKIKNEDADKLIQKVGVETEKVSKEKAIADEEEEKVAKITTEVSKKARDCEEDLAKAEPALIAAQQALNTLNKSFGSPPAAVLPVTAAVMVLLAPGGKVPKDRSWKAAKIMMAKVSQVDGFLESLITYDKENIHENCLKAVRPYLADPEFDPELISSKSNAAAGLCAWAINIVKFYEVYCDVEPKRLAL</sequence>
<evidence type="ECO:0000256" key="1">
    <source>
        <dbReference type="SAM" id="Coils"/>
    </source>
</evidence>
<organism evidence="3 4">
    <name type="scientific">Stichopus japonicus</name>
    <name type="common">Sea cucumber</name>
    <dbReference type="NCBI Taxonomy" id="307972"/>
    <lineage>
        <taxon>Eukaryota</taxon>
        <taxon>Metazoa</taxon>
        <taxon>Echinodermata</taxon>
        <taxon>Eleutherozoa</taxon>
        <taxon>Echinozoa</taxon>
        <taxon>Holothuroidea</taxon>
        <taxon>Aspidochirotacea</taxon>
        <taxon>Aspidochirotida</taxon>
        <taxon>Stichopodidae</taxon>
        <taxon>Apostichopus</taxon>
    </lineage>
</organism>
<dbReference type="STRING" id="307972.A0A2G8JUC1"/>
<dbReference type="AlphaFoldDB" id="A0A2G8JUC1"/>
<dbReference type="PANTHER" id="PTHR45703">
    <property type="entry name" value="DYNEIN HEAVY CHAIN"/>
    <property type="match status" value="1"/>
</dbReference>
<feature type="coiled-coil region" evidence="1">
    <location>
        <begin position="30"/>
        <end position="57"/>
    </location>
</feature>
<feature type="non-terminal residue" evidence="3">
    <location>
        <position position="232"/>
    </location>
</feature>
<protein>
    <submittedName>
        <fullName evidence="3">Putative dynein heavy chain 9, axonemal-like</fullName>
    </submittedName>
</protein>
<dbReference type="GO" id="GO:0030286">
    <property type="term" value="C:dynein complex"/>
    <property type="evidence" value="ECO:0007669"/>
    <property type="project" value="InterPro"/>
</dbReference>
<keyword evidence="4" id="KW-1185">Reference proteome</keyword>
<dbReference type="GO" id="GO:0007018">
    <property type="term" value="P:microtubule-based movement"/>
    <property type="evidence" value="ECO:0007669"/>
    <property type="project" value="InterPro"/>
</dbReference>
<dbReference type="Proteomes" id="UP000230750">
    <property type="component" value="Unassembled WGS sequence"/>
</dbReference>
<dbReference type="EMBL" id="MRZV01001252">
    <property type="protein sequence ID" value="PIK39299.1"/>
    <property type="molecule type" value="Genomic_DNA"/>
</dbReference>
<feature type="domain" description="Dynein heavy chain coiled coil stalk" evidence="2">
    <location>
        <begin position="5"/>
        <end position="232"/>
    </location>
</feature>
<dbReference type="Pfam" id="PF12777">
    <property type="entry name" value="MT"/>
    <property type="match status" value="1"/>
</dbReference>
<accession>A0A2G8JUC1</accession>